<reference evidence="1" key="2">
    <citation type="submission" date="2022-06" db="UniProtKB">
        <authorList>
            <consortium name="EnsemblMetazoa"/>
        </authorList>
    </citation>
    <scope>IDENTIFICATION</scope>
</reference>
<keyword evidence="2" id="KW-1185">Reference proteome</keyword>
<dbReference type="EnsemblMetazoa" id="OVOC3040.1">
    <property type="protein sequence ID" value="OVOC3040.1"/>
    <property type="gene ID" value="WBGene00239849"/>
</dbReference>
<name>A0A8R1XRF7_ONCVO</name>
<accession>A0A8R1XRF7</accession>
<dbReference type="AlphaFoldDB" id="A0A8R1XRF7"/>
<sequence>MNCEIEFKLLMMNESTEQYLQDQNTFVQSRSGILLKNALLKVASLIRTNTRQIISLINRYYRNTRKKGIGHISQQQAWRMEFCGSFAVSLLSLIFHFI</sequence>
<proteinExistence type="predicted"/>
<evidence type="ECO:0000313" key="2">
    <source>
        <dbReference type="Proteomes" id="UP000024404"/>
    </source>
</evidence>
<dbReference type="EMBL" id="CMVM020000076">
    <property type="status" value="NOT_ANNOTATED_CDS"/>
    <property type="molecule type" value="Genomic_DNA"/>
</dbReference>
<protein>
    <submittedName>
        <fullName evidence="1">Uncharacterized protein</fullName>
    </submittedName>
</protein>
<reference evidence="2" key="1">
    <citation type="submission" date="2013-10" db="EMBL/GenBank/DDBJ databases">
        <title>Genome sequencing of Onchocerca volvulus.</title>
        <authorList>
            <person name="Cotton J."/>
            <person name="Tsai J."/>
            <person name="Stanley E."/>
            <person name="Tracey A."/>
            <person name="Holroyd N."/>
            <person name="Lustigman S."/>
            <person name="Berriman M."/>
        </authorList>
    </citation>
    <scope>NUCLEOTIDE SEQUENCE</scope>
</reference>
<evidence type="ECO:0000313" key="1">
    <source>
        <dbReference type="EnsemblMetazoa" id="OVOC3040.1"/>
    </source>
</evidence>
<dbReference type="Proteomes" id="UP000024404">
    <property type="component" value="Unassembled WGS sequence"/>
</dbReference>
<organism evidence="1 2">
    <name type="scientific">Onchocerca volvulus</name>
    <dbReference type="NCBI Taxonomy" id="6282"/>
    <lineage>
        <taxon>Eukaryota</taxon>
        <taxon>Metazoa</taxon>
        <taxon>Ecdysozoa</taxon>
        <taxon>Nematoda</taxon>
        <taxon>Chromadorea</taxon>
        <taxon>Rhabditida</taxon>
        <taxon>Spirurina</taxon>
        <taxon>Spiruromorpha</taxon>
        <taxon>Filarioidea</taxon>
        <taxon>Onchocercidae</taxon>
        <taxon>Onchocerca</taxon>
    </lineage>
</organism>